<accession>A0ABQ9I1T3</accession>
<dbReference type="EMBL" id="JARBHB010000003">
    <property type="protein sequence ID" value="KAJ8890259.1"/>
    <property type="molecule type" value="Genomic_DNA"/>
</dbReference>
<organism evidence="1 2">
    <name type="scientific">Dryococelus australis</name>
    <dbReference type="NCBI Taxonomy" id="614101"/>
    <lineage>
        <taxon>Eukaryota</taxon>
        <taxon>Metazoa</taxon>
        <taxon>Ecdysozoa</taxon>
        <taxon>Arthropoda</taxon>
        <taxon>Hexapoda</taxon>
        <taxon>Insecta</taxon>
        <taxon>Pterygota</taxon>
        <taxon>Neoptera</taxon>
        <taxon>Polyneoptera</taxon>
        <taxon>Phasmatodea</taxon>
        <taxon>Verophasmatodea</taxon>
        <taxon>Anareolatae</taxon>
        <taxon>Phasmatidae</taxon>
        <taxon>Eurycanthinae</taxon>
        <taxon>Dryococelus</taxon>
    </lineage>
</organism>
<dbReference type="Proteomes" id="UP001159363">
    <property type="component" value="Chromosome 3"/>
</dbReference>
<comment type="caution">
    <text evidence="1">The sequence shown here is derived from an EMBL/GenBank/DDBJ whole genome shotgun (WGS) entry which is preliminary data.</text>
</comment>
<gene>
    <name evidence="1" type="ORF">PR048_009767</name>
</gene>
<evidence type="ECO:0000313" key="1">
    <source>
        <dbReference type="EMBL" id="KAJ8890259.1"/>
    </source>
</evidence>
<keyword evidence="2" id="KW-1185">Reference proteome</keyword>
<reference evidence="1 2" key="1">
    <citation type="submission" date="2023-02" db="EMBL/GenBank/DDBJ databases">
        <title>LHISI_Scaffold_Assembly.</title>
        <authorList>
            <person name="Stuart O.P."/>
            <person name="Cleave R."/>
            <person name="Magrath M.J.L."/>
            <person name="Mikheyev A.S."/>
        </authorList>
    </citation>
    <scope>NUCLEOTIDE SEQUENCE [LARGE SCALE GENOMIC DNA]</scope>
    <source>
        <strain evidence="1">Daus_M_001</strain>
        <tissue evidence="1">Leg muscle</tissue>
    </source>
</reference>
<proteinExistence type="predicted"/>
<name>A0ABQ9I1T3_9NEOP</name>
<protein>
    <submittedName>
        <fullName evidence="1">Uncharacterized protein</fullName>
    </submittedName>
</protein>
<evidence type="ECO:0000313" key="2">
    <source>
        <dbReference type="Proteomes" id="UP001159363"/>
    </source>
</evidence>
<sequence>MNVAASKVIHHATGLEPICHNMLQKFKVCNEVVEPGAAVAERLARPPPTKANRAQYPAGSPNFRKWESCRMMPLVSASSRISSVSHAPSFRR</sequence>